<name>A0ABU5PP01_9BACL</name>
<keyword evidence="3" id="KW-1185">Reference proteome</keyword>
<comment type="caution">
    <text evidence="2">The sequence shown here is derived from an EMBL/GenBank/DDBJ whole genome shotgun (WGS) entry which is preliminary data.</text>
</comment>
<feature type="chain" id="PRO_5046551542" description="Lipoprotein" evidence="1">
    <location>
        <begin position="22"/>
        <end position="173"/>
    </location>
</feature>
<dbReference type="PROSITE" id="PS51257">
    <property type="entry name" value="PROKAR_LIPOPROTEIN"/>
    <property type="match status" value="1"/>
</dbReference>
<sequence>MKKEKVMVVVLLLMTILGCSSKDNLTKTNDMIKEYIDTAKVPVIQGLEVKEVLVNLDKETEEGLRNTVIISYTDEKGKLTKNVNTDSNVSIIYGPYDGEKVLTISISKVEVEHANEMQTKNINNLELLYTKVQDNLYIYTRHNGLSYTSEGRITNEYTEDKQFEMFAEAVGGW</sequence>
<dbReference type="RefSeq" id="WP_323078218.1">
    <property type="nucleotide sequence ID" value="NZ_CBCSKM010000044.1"/>
</dbReference>
<accession>A0ABU5PP01</accession>
<evidence type="ECO:0000313" key="3">
    <source>
        <dbReference type="Proteomes" id="UP001292216"/>
    </source>
</evidence>
<feature type="signal peptide" evidence="1">
    <location>
        <begin position="1"/>
        <end position="21"/>
    </location>
</feature>
<keyword evidence="1" id="KW-0732">Signal</keyword>
<reference evidence="2 3" key="1">
    <citation type="submission" date="2023-12" db="EMBL/GenBank/DDBJ databases">
        <title>Whole genome sequencing of Paenibacillus phoenicis isolated from the Phoenix Mars Lander spacecraft assembly facility.</title>
        <authorList>
            <person name="Garcia A."/>
            <person name="Venkateswaran K."/>
        </authorList>
    </citation>
    <scope>NUCLEOTIDE SEQUENCE [LARGE SCALE GENOMIC DNA]</scope>
    <source>
        <strain evidence="2 3">3PO2SA</strain>
    </source>
</reference>
<organism evidence="2 3">
    <name type="scientific">Paenibacillus phoenicis</name>
    <dbReference type="NCBI Taxonomy" id="554117"/>
    <lineage>
        <taxon>Bacteria</taxon>
        <taxon>Bacillati</taxon>
        <taxon>Bacillota</taxon>
        <taxon>Bacilli</taxon>
        <taxon>Bacillales</taxon>
        <taxon>Paenibacillaceae</taxon>
        <taxon>Paenibacillus</taxon>
    </lineage>
</organism>
<evidence type="ECO:0000256" key="1">
    <source>
        <dbReference type="SAM" id="SignalP"/>
    </source>
</evidence>
<dbReference type="EMBL" id="JAYERP010000001">
    <property type="protein sequence ID" value="MEA3571661.1"/>
    <property type="molecule type" value="Genomic_DNA"/>
</dbReference>
<evidence type="ECO:0008006" key="4">
    <source>
        <dbReference type="Google" id="ProtNLM"/>
    </source>
</evidence>
<gene>
    <name evidence="2" type="ORF">U9M73_17065</name>
</gene>
<dbReference type="Proteomes" id="UP001292216">
    <property type="component" value="Unassembled WGS sequence"/>
</dbReference>
<protein>
    <recommendedName>
        <fullName evidence="4">Lipoprotein</fullName>
    </recommendedName>
</protein>
<proteinExistence type="predicted"/>
<evidence type="ECO:0000313" key="2">
    <source>
        <dbReference type="EMBL" id="MEA3571661.1"/>
    </source>
</evidence>